<name>A0A8S5Q619_9CAUD</name>
<sequence length="35" mass="4019">MEAVGTNNKKNSRSEKRLFTKIYNLKITYLGGKSK</sequence>
<proteinExistence type="predicted"/>
<evidence type="ECO:0000313" key="1">
    <source>
        <dbReference type="EMBL" id="DAE13964.1"/>
    </source>
</evidence>
<protein>
    <submittedName>
        <fullName evidence="1">Uncharacterized protein</fullName>
    </submittedName>
</protein>
<organism evidence="1">
    <name type="scientific">Siphoviridae sp. ctxrg1</name>
    <dbReference type="NCBI Taxonomy" id="2825741"/>
    <lineage>
        <taxon>Viruses</taxon>
        <taxon>Duplodnaviria</taxon>
        <taxon>Heunggongvirae</taxon>
        <taxon>Uroviricota</taxon>
        <taxon>Caudoviricetes</taxon>
    </lineage>
</organism>
<reference evidence="1" key="1">
    <citation type="journal article" date="2021" name="Proc. Natl. Acad. Sci. U.S.A.">
        <title>A Catalog of Tens of Thousands of Viruses from Human Metagenomes Reveals Hidden Associations with Chronic Diseases.</title>
        <authorList>
            <person name="Tisza M.J."/>
            <person name="Buck C.B."/>
        </authorList>
    </citation>
    <scope>NUCLEOTIDE SEQUENCE</scope>
    <source>
        <strain evidence="1">Ctxrg1</strain>
    </source>
</reference>
<accession>A0A8S5Q619</accession>
<dbReference type="EMBL" id="BK015573">
    <property type="protein sequence ID" value="DAE13964.1"/>
    <property type="molecule type" value="Genomic_DNA"/>
</dbReference>